<sequence>MEIIQIGDPLEIAREIELKIKMNNKEIILPCTPENLEELVIGFAISEGLSKNPKVILNGYTVILEAERYTPLLPRITPKIKFKIDYVKRFIGLLDTDYYKKTRAYHTAIIVSEDEYLRAYDVGRHNSIDKAIGLAYKRGFDFSKSFMVITGRITGSVAKKCARAGIPLIASKAAIIDSAIEVCRETGLSAISFATNLVVNNGAIEV</sequence>
<keyword evidence="1" id="KW-0963">Cytoplasm</keyword>
<dbReference type="InterPro" id="IPR016193">
    <property type="entry name" value="Cytidine_deaminase-like"/>
</dbReference>
<evidence type="ECO:0000313" key="4">
    <source>
        <dbReference type="EMBL" id="HGU59680.1"/>
    </source>
</evidence>
<dbReference type="PANTHER" id="PTHR30592">
    <property type="entry name" value="FORMATE DEHYDROGENASE"/>
    <property type="match status" value="1"/>
</dbReference>
<dbReference type="GO" id="GO:0016783">
    <property type="term" value="F:sulfurtransferase activity"/>
    <property type="evidence" value="ECO:0007669"/>
    <property type="project" value="InterPro"/>
</dbReference>
<dbReference type="Gene3D" id="3.10.20.10">
    <property type="match status" value="1"/>
</dbReference>
<reference evidence="4" key="1">
    <citation type="journal article" date="2020" name="mSystems">
        <title>Genome- and Community-Level Interaction Insights into Carbon Utilization and Element Cycling Functions of Hydrothermarchaeota in Hydrothermal Sediment.</title>
        <authorList>
            <person name="Zhou Z."/>
            <person name="Liu Y."/>
            <person name="Xu W."/>
            <person name="Pan J."/>
            <person name="Luo Z.H."/>
            <person name="Li M."/>
        </authorList>
    </citation>
    <scope>NUCLEOTIDE SEQUENCE [LARGE SCALE GENOMIC DNA]</scope>
    <source>
        <strain evidence="4">SpSt-62</strain>
        <strain evidence="3">SpSt-97</strain>
    </source>
</reference>
<dbReference type="InterPro" id="IPR003786">
    <property type="entry name" value="FdhD"/>
</dbReference>
<proteinExistence type="predicted"/>
<dbReference type="EMBL" id="DTPI01000006">
    <property type="protein sequence ID" value="HGE65659.1"/>
    <property type="molecule type" value="Genomic_DNA"/>
</dbReference>
<accession>A0A7C4WED9</accession>
<organism evidence="4">
    <name type="scientific">Geoglobus ahangari</name>
    <dbReference type="NCBI Taxonomy" id="113653"/>
    <lineage>
        <taxon>Archaea</taxon>
        <taxon>Methanobacteriati</taxon>
        <taxon>Methanobacteriota</taxon>
        <taxon>Archaeoglobi</taxon>
        <taxon>Archaeoglobales</taxon>
        <taxon>Archaeoglobaceae</taxon>
        <taxon>Geoglobus</taxon>
    </lineage>
</organism>
<name>A0A7C4WED9_9EURY</name>
<dbReference type="SUPFAM" id="SSF53927">
    <property type="entry name" value="Cytidine deaminase-like"/>
    <property type="match status" value="1"/>
</dbReference>
<keyword evidence="4" id="KW-0808">Transferase</keyword>
<dbReference type="AlphaFoldDB" id="A0A7C4WED9"/>
<evidence type="ECO:0000256" key="2">
    <source>
        <dbReference type="ARBA" id="ARBA00023150"/>
    </source>
</evidence>
<keyword evidence="2" id="KW-0501">Molybdenum cofactor biosynthesis</keyword>
<dbReference type="Gene3D" id="3.40.140.10">
    <property type="entry name" value="Cytidine Deaminase, domain 2"/>
    <property type="match status" value="1"/>
</dbReference>
<dbReference type="Pfam" id="PF02634">
    <property type="entry name" value="FdhD-NarQ"/>
    <property type="match status" value="1"/>
</dbReference>
<evidence type="ECO:0000256" key="1">
    <source>
        <dbReference type="ARBA" id="ARBA00022490"/>
    </source>
</evidence>
<evidence type="ECO:0000313" key="3">
    <source>
        <dbReference type="EMBL" id="HGE65659.1"/>
    </source>
</evidence>
<protein>
    <submittedName>
        <fullName evidence="4">Sulfurtransferase FdhD</fullName>
    </submittedName>
</protein>
<dbReference type="GO" id="GO:0006777">
    <property type="term" value="P:Mo-molybdopterin cofactor biosynthetic process"/>
    <property type="evidence" value="ECO:0007669"/>
    <property type="project" value="UniProtKB-KW"/>
</dbReference>
<dbReference type="PANTHER" id="PTHR30592:SF1">
    <property type="entry name" value="SULFUR CARRIER PROTEIN FDHD"/>
    <property type="match status" value="1"/>
</dbReference>
<gene>
    <name evidence="4" type="ORF">ENT89_05930</name>
    <name evidence="3" type="ORF">ENX77_00765</name>
</gene>
<comment type="caution">
    <text evidence="4">The sequence shown here is derived from an EMBL/GenBank/DDBJ whole genome shotgun (WGS) entry which is preliminary data.</text>
</comment>
<dbReference type="EMBL" id="DTAK01000043">
    <property type="protein sequence ID" value="HGU59680.1"/>
    <property type="molecule type" value="Genomic_DNA"/>
</dbReference>